<feature type="region of interest" description="Disordered" evidence="3">
    <location>
        <begin position="1"/>
        <end position="67"/>
    </location>
</feature>
<protein>
    <submittedName>
        <fullName evidence="4">Thrombospondin type 3 repeat-containing protein</fullName>
    </submittedName>
</protein>
<sequence>MDDNCPDTYNPGQEDSDGDGVGDACEDTNDRDGDGVPDSEDNCPDTANASQTDTDGDGIGDACDPVDDSDPATAYACGTAASAPFKPLQAPDAIATGDTSLLCLNGCVDEPGNVVDSNFLNSATINVPLNLVGTVDLDVVDNGQTYEGPNRLGVAITEPDQLLSLSLLGTITVTTGLNGTEQESFTDLTLADLDLLGQLNDSDAGFLVFDTVEDFNEVTVSVGGIDVLVQLGVIAVCASENAL</sequence>
<reference evidence="4 5" key="1">
    <citation type="submission" date="2023-06" db="EMBL/GenBank/DDBJ databases">
        <title>Marinobacter azerbaijanicus a moderately halophilic, isolated from Urmia Lake in Azerbaijan region of Iran.</title>
        <authorList>
            <person name="Sanchez-Porro C."/>
            <person name="Aghdam E.M."/>
            <person name="Saheb S.M."/>
            <person name="Tarhriz V."/>
            <person name="Kazemi E."/>
            <person name="Ammozegar M.A."/>
            <person name="Ventosa A."/>
            <person name="Hejazi M.S."/>
        </authorList>
    </citation>
    <scope>NUCLEOTIDE SEQUENCE [LARGE SCALE GENOMIC DNA]</scope>
    <source>
        <strain evidence="4 5">TBZ242</strain>
    </source>
</reference>
<organism evidence="4 5">
    <name type="scientific">Marinobacter azerbaijanicus</name>
    <dbReference type="NCBI Taxonomy" id="3050455"/>
    <lineage>
        <taxon>Bacteria</taxon>
        <taxon>Pseudomonadati</taxon>
        <taxon>Pseudomonadota</taxon>
        <taxon>Gammaproteobacteria</taxon>
        <taxon>Pseudomonadales</taxon>
        <taxon>Marinobacteraceae</taxon>
        <taxon>Marinobacter</taxon>
    </lineage>
</organism>
<dbReference type="Pfam" id="PF02412">
    <property type="entry name" value="TSP_3"/>
    <property type="match status" value="2"/>
</dbReference>
<comment type="caution">
    <text evidence="4">The sequence shown here is derived from an EMBL/GenBank/DDBJ whole genome shotgun (WGS) entry which is preliminary data.</text>
</comment>
<gene>
    <name evidence="4" type="ORF">QPM17_13600</name>
</gene>
<feature type="compositionally biased region" description="Acidic residues" evidence="3">
    <location>
        <begin position="14"/>
        <end position="27"/>
    </location>
</feature>
<evidence type="ECO:0000256" key="1">
    <source>
        <dbReference type="ARBA" id="ARBA00022729"/>
    </source>
</evidence>
<feature type="compositionally biased region" description="Acidic residues" evidence="3">
    <location>
        <begin position="54"/>
        <end position="67"/>
    </location>
</feature>
<dbReference type="PANTHER" id="PTHR10199:SF100">
    <property type="entry name" value="THROMBOSPONDIN, ISOFORM A"/>
    <property type="match status" value="1"/>
</dbReference>
<name>A0ABT7IEL5_9GAMM</name>
<dbReference type="PROSITE" id="PS51234">
    <property type="entry name" value="TSP3"/>
    <property type="match status" value="1"/>
</dbReference>
<keyword evidence="1" id="KW-0732">Signal</keyword>
<keyword evidence="2" id="KW-0106">Calcium</keyword>
<evidence type="ECO:0000313" key="5">
    <source>
        <dbReference type="Proteomes" id="UP001227964"/>
    </source>
</evidence>
<dbReference type="InterPro" id="IPR003367">
    <property type="entry name" value="Thrombospondin_3-like_rpt"/>
</dbReference>
<evidence type="ECO:0000256" key="3">
    <source>
        <dbReference type="SAM" id="MobiDB-lite"/>
    </source>
</evidence>
<dbReference type="SUPFAM" id="SSF103647">
    <property type="entry name" value="TSP type-3 repeat"/>
    <property type="match status" value="1"/>
</dbReference>
<dbReference type="InterPro" id="IPR017897">
    <property type="entry name" value="Thrombospondin_3_rpt"/>
</dbReference>
<dbReference type="EMBL" id="JASSVS010000006">
    <property type="protein sequence ID" value="MDL0432177.1"/>
    <property type="molecule type" value="Genomic_DNA"/>
</dbReference>
<dbReference type="PANTHER" id="PTHR10199">
    <property type="entry name" value="THROMBOSPONDIN"/>
    <property type="match status" value="1"/>
</dbReference>
<accession>A0ABT7IEL5</accession>
<dbReference type="InterPro" id="IPR028974">
    <property type="entry name" value="TSP_type-3_rpt"/>
</dbReference>
<evidence type="ECO:0000256" key="2">
    <source>
        <dbReference type="ARBA" id="ARBA00022837"/>
    </source>
</evidence>
<evidence type="ECO:0000313" key="4">
    <source>
        <dbReference type="EMBL" id="MDL0432177.1"/>
    </source>
</evidence>
<keyword evidence="5" id="KW-1185">Reference proteome</keyword>
<proteinExistence type="predicted"/>
<dbReference type="Proteomes" id="UP001227964">
    <property type="component" value="Unassembled WGS sequence"/>
</dbReference>
<dbReference type="Gene3D" id="4.10.1080.10">
    <property type="entry name" value="TSP type-3 repeat"/>
    <property type="match status" value="1"/>
</dbReference>